<protein>
    <submittedName>
        <fullName evidence="1">Cytidylate kinase-like family protein</fullName>
    </submittedName>
</protein>
<dbReference type="RefSeq" id="WP_262583450.1">
    <property type="nucleotide sequence ID" value="NZ_JAOQJL010000085.1"/>
</dbReference>
<dbReference type="Gene3D" id="3.40.50.300">
    <property type="entry name" value="P-loop containing nucleotide triphosphate hydrolases"/>
    <property type="match status" value="1"/>
</dbReference>
<comment type="caution">
    <text evidence="1">The sequence shown here is derived from an EMBL/GenBank/DDBJ whole genome shotgun (WGS) entry which is preliminary data.</text>
</comment>
<name>A0ABT2TZ36_9FIRM</name>
<gene>
    <name evidence="1" type="ORF">OCV61_18455</name>
</gene>
<sequence>MRFTDFDNVISIYIEAPRKNCVESIMKKLQVSEPEAHELISKTDKYRADYYEYYTRGGYWTNLVNYDLTLNSARVGREKCVDVIEDYLKIRFDL</sequence>
<dbReference type="Pfam" id="PF13189">
    <property type="entry name" value="Cytidylate_kin2"/>
    <property type="match status" value="1"/>
</dbReference>
<dbReference type="InterPro" id="IPR027417">
    <property type="entry name" value="P-loop_NTPase"/>
</dbReference>
<evidence type="ECO:0000313" key="2">
    <source>
        <dbReference type="Proteomes" id="UP001652409"/>
    </source>
</evidence>
<accession>A0ABT2TZ36</accession>
<dbReference type="EMBL" id="JAOQJL010000085">
    <property type="protein sequence ID" value="MCU6767337.1"/>
    <property type="molecule type" value="Genomic_DNA"/>
</dbReference>
<keyword evidence="2" id="KW-1185">Reference proteome</keyword>
<organism evidence="1 2">
    <name type="scientific">Blautia ammoniilytica</name>
    <dbReference type="NCBI Taxonomy" id="2981782"/>
    <lineage>
        <taxon>Bacteria</taxon>
        <taxon>Bacillati</taxon>
        <taxon>Bacillota</taxon>
        <taxon>Clostridia</taxon>
        <taxon>Lachnospirales</taxon>
        <taxon>Lachnospiraceae</taxon>
        <taxon>Blautia</taxon>
    </lineage>
</organism>
<proteinExistence type="predicted"/>
<reference evidence="1 2" key="1">
    <citation type="journal article" date="2021" name="ISME Commun">
        <title>Automated analysis of genomic sequences facilitates high-throughput and comprehensive description of bacteria.</title>
        <authorList>
            <person name="Hitch T.C.A."/>
        </authorList>
    </citation>
    <scope>NUCLEOTIDE SEQUENCE [LARGE SCALE GENOMIC DNA]</scope>
    <source>
        <strain evidence="1 2">Sanger_23</strain>
    </source>
</reference>
<dbReference type="Proteomes" id="UP001652409">
    <property type="component" value="Unassembled WGS sequence"/>
</dbReference>
<evidence type="ECO:0000313" key="1">
    <source>
        <dbReference type="EMBL" id="MCU6767337.1"/>
    </source>
</evidence>